<evidence type="ECO:0000259" key="7">
    <source>
        <dbReference type="Pfam" id="PF00296"/>
    </source>
</evidence>
<evidence type="ECO:0000313" key="9">
    <source>
        <dbReference type="Proteomes" id="UP000245712"/>
    </source>
</evidence>
<dbReference type="EMBL" id="QEOB01000012">
    <property type="protein sequence ID" value="PVX79873.1"/>
    <property type="molecule type" value="Genomic_DNA"/>
</dbReference>
<evidence type="ECO:0000256" key="2">
    <source>
        <dbReference type="ARBA" id="ARBA00022643"/>
    </source>
</evidence>
<dbReference type="PANTHER" id="PTHR30011:SF16">
    <property type="entry name" value="C2H2 FINGER DOMAIN TRANSCRIPTION FACTOR (EUROFUNG)-RELATED"/>
    <property type="match status" value="1"/>
</dbReference>
<keyword evidence="1" id="KW-0285">Flavoprotein</keyword>
<dbReference type="InterPro" id="IPR011251">
    <property type="entry name" value="Luciferase-like_dom"/>
</dbReference>
<dbReference type="InterPro" id="IPR051260">
    <property type="entry name" value="Diverse_substr_monoxygenases"/>
</dbReference>
<feature type="compositionally biased region" description="Basic residues" evidence="6">
    <location>
        <begin position="442"/>
        <end position="454"/>
    </location>
</feature>
<dbReference type="InterPro" id="IPR016215">
    <property type="entry name" value="NTA_MOA"/>
</dbReference>
<evidence type="ECO:0000313" key="8">
    <source>
        <dbReference type="EMBL" id="PVX79873.1"/>
    </source>
</evidence>
<evidence type="ECO:0000256" key="4">
    <source>
        <dbReference type="ARBA" id="ARBA00023033"/>
    </source>
</evidence>
<dbReference type="Proteomes" id="UP000245712">
    <property type="component" value="Unassembled WGS sequence"/>
</dbReference>
<dbReference type="PANTHER" id="PTHR30011">
    <property type="entry name" value="ALKANESULFONATE MONOOXYGENASE-RELATED"/>
    <property type="match status" value="1"/>
</dbReference>
<dbReference type="PIRSF" id="PIRSF000337">
    <property type="entry name" value="NTA_MOA"/>
    <property type="match status" value="1"/>
</dbReference>
<organism evidence="8 9">
    <name type="scientific">Paraburkholderia unamae</name>
    <dbReference type="NCBI Taxonomy" id="219649"/>
    <lineage>
        <taxon>Bacteria</taxon>
        <taxon>Pseudomonadati</taxon>
        <taxon>Pseudomonadota</taxon>
        <taxon>Betaproteobacteria</taxon>
        <taxon>Burkholderiales</taxon>
        <taxon>Burkholderiaceae</taxon>
        <taxon>Paraburkholderia</taxon>
    </lineage>
</organism>
<dbReference type="SUPFAM" id="SSF51679">
    <property type="entry name" value="Bacterial luciferase-like"/>
    <property type="match status" value="1"/>
</dbReference>
<sequence length="471" mass="51195">MNAPEHRASRKLILNAFEMNAVGHLSHGLWAHPDDQALRYTDIDYWLDLARTLEDGLFDGLFLADALGVYDVYGGGPRTALTHAVQTPVNDPIPIVAAMAAATRHLAFGVTAQTGLEPPYLFARRFSTLDHLSKGRIGWNIVTGFLDSAARASGAQSAGQHDARYDHADDYVSGLYRLWEDSWADDAVLRDRATGRFADASRIRAIRHEGPHYPFEAIHLSEPSPQRTPVLYQAGASPRGLAFATRHAECLFLPNNGVEATASKVRRIETLLAEHGRSRRDVRLLSSVVVIVAPTRKEAQARNASYRRYAQPLAALAQLASATGIDFSRYAPDEPIVAQAGNAIQSAVAGLSRAGEPVTVAGLLERMPLGGKFDPVVGSAAEVADALIAYADATGIDGFNLVRTVTPQCFRDIASLLVPELQTRGRFKTAYEPGTYREKLFGHGRNRLPHHHPGRTAPQHAAFPTSTPDIP</sequence>
<evidence type="ECO:0000256" key="6">
    <source>
        <dbReference type="SAM" id="MobiDB-lite"/>
    </source>
</evidence>
<name>A0ABX5KL87_9BURK</name>
<proteinExistence type="inferred from homology"/>
<keyword evidence="9" id="KW-1185">Reference proteome</keyword>
<comment type="similarity">
    <text evidence="5">Belongs to the NtaA/SnaA/DszA monooxygenase family.</text>
</comment>
<dbReference type="Pfam" id="PF00296">
    <property type="entry name" value="Bac_luciferase"/>
    <property type="match status" value="1"/>
</dbReference>
<keyword evidence="4 8" id="KW-0503">Monooxygenase</keyword>
<protein>
    <submittedName>
        <fullName evidence="8">FMN-dependent oxidoreductase (Nitrilotriacetate monooxygenase family)</fullName>
    </submittedName>
</protein>
<evidence type="ECO:0000256" key="3">
    <source>
        <dbReference type="ARBA" id="ARBA00023002"/>
    </source>
</evidence>
<dbReference type="RefSeq" id="WP_244314924.1">
    <property type="nucleotide sequence ID" value="NZ_QEOB01000012.1"/>
</dbReference>
<keyword evidence="2" id="KW-0288">FMN</keyword>
<dbReference type="NCBIfam" id="TIGR03860">
    <property type="entry name" value="FMN_nitrolo"/>
    <property type="match status" value="1"/>
</dbReference>
<evidence type="ECO:0000256" key="5">
    <source>
        <dbReference type="ARBA" id="ARBA00033748"/>
    </source>
</evidence>
<evidence type="ECO:0000256" key="1">
    <source>
        <dbReference type="ARBA" id="ARBA00022630"/>
    </source>
</evidence>
<accession>A0ABX5KL87</accession>
<gene>
    <name evidence="8" type="ORF">C7402_11260</name>
</gene>
<reference evidence="8 9" key="1">
    <citation type="submission" date="2018-05" db="EMBL/GenBank/DDBJ databases">
        <title>Genomic Encyclopedia of Type Strains, Phase IV (KMG-V): Genome sequencing to study the core and pangenomes of soil and plant-associated prokaryotes.</title>
        <authorList>
            <person name="Whitman W."/>
        </authorList>
    </citation>
    <scope>NUCLEOTIDE SEQUENCE [LARGE SCALE GENOMIC DNA]</scope>
    <source>
        <strain evidence="8 9">SCZa-39</strain>
    </source>
</reference>
<dbReference type="InterPro" id="IPR036661">
    <property type="entry name" value="Luciferase-like_sf"/>
</dbReference>
<dbReference type="GO" id="GO:0004497">
    <property type="term" value="F:monooxygenase activity"/>
    <property type="evidence" value="ECO:0007669"/>
    <property type="project" value="UniProtKB-KW"/>
</dbReference>
<comment type="caution">
    <text evidence="8">The sequence shown here is derived from an EMBL/GenBank/DDBJ whole genome shotgun (WGS) entry which is preliminary data.</text>
</comment>
<keyword evidence="3" id="KW-0560">Oxidoreductase</keyword>
<feature type="region of interest" description="Disordered" evidence="6">
    <location>
        <begin position="441"/>
        <end position="471"/>
    </location>
</feature>
<feature type="domain" description="Luciferase-like" evidence="7">
    <location>
        <begin position="37"/>
        <end position="393"/>
    </location>
</feature>
<dbReference type="Gene3D" id="3.20.20.30">
    <property type="entry name" value="Luciferase-like domain"/>
    <property type="match status" value="1"/>
</dbReference>